<reference evidence="1 2" key="1">
    <citation type="journal article" date="2017" name="BMC Genomics">
        <title>Genomic analysis of methanogenic archaea reveals a shift towards energy conservation.</title>
        <authorList>
            <person name="Gilmore S.P."/>
            <person name="Henske J.K."/>
            <person name="Sexton J.A."/>
            <person name="Solomon K.V."/>
            <person name="Seppala S."/>
            <person name="Yoo J.I."/>
            <person name="Huyett L.M."/>
            <person name="Pressman A."/>
            <person name="Cogan J.Z."/>
            <person name="Kivenson V."/>
            <person name="Peng X."/>
            <person name="Tan Y."/>
            <person name="Valentine D.L."/>
            <person name="O'Malley M.A."/>
        </authorList>
    </citation>
    <scope>NUCLEOTIDE SEQUENCE [LARGE SCALE GENOMIC DNA]</scope>
    <source>
        <strain evidence="1 2">MC-15</strain>
    </source>
</reference>
<dbReference type="AlphaFoldDB" id="A0A2A2HT31"/>
<sequence>MVQAKINISSHSNQLLNIVKAKYNLKDKSAAIDLVMSQYEEKVLEPGFSPEYIDKLDKIKKGKHIFVGSIDNFDKIIDDAVDDKDD</sequence>
<dbReference type="Pfam" id="PF10884">
    <property type="entry name" value="DUF2683"/>
    <property type="match status" value="1"/>
</dbReference>
<dbReference type="EMBL" id="LMVP01000208">
    <property type="protein sequence ID" value="PAV12649.1"/>
    <property type="molecule type" value="Genomic_DNA"/>
</dbReference>
<dbReference type="InterPro" id="IPR020271">
    <property type="entry name" value="Uncharacterised_MJ1172"/>
</dbReference>
<dbReference type="Proteomes" id="UP000218164">
    <property type="component" value="Unassembled WGS sequence"/>
</dbReference>
<keyword evidence="2" id="KW-1185">Reference proteome</keyword>
<proteinExistence type="predicted"/>
<evidence type="ECO:0000313" key="1">
    <source>
        <dbReference type="EMBL" id="PAV12649.1"/>
    </source>
</evidence>
<dbReference type="RefSeq" id="WP_095644480.1">
    <property type="nucleotide sequence ID" value="NZ_LMVP01000208.1"/>
</dbReference>
<organism evidence="1 2">
    <name type="scientific">Methanosarcina spelaei</name>
    <dbReference type="NCBI Taxonomy" id="1036679"/>
    <lineage>
        <taxon>Archaea</taxon>
        <taxon>Methanobacteriati</taxon>
        <taxon>Methanobacteriota</taxon>
        <taxon>Stenosarchaea group</taxon>
        <taxon>Methanomicrobia</taxon>
        <taxon>Methanosarcinales</taxon>
        <taxon>Methanosarcinaceae</taxon>
        <taxon>Methanosarcina</taxon>
    </lineage>
</organism>
<gene>
    <name evidence="1" type="ORF">ASJ81_20025</name>
</gene>
<dbReference type="OrthoDB" id="134273at2157"/>
<protein>
    <submittedName>
        <fullName evidence="1">Antitoxin</fullName>
    </submittedName>
</protein>
<comment type="caution">
    <text evidence="1">The sequence shown here is derived from an EMBL/GenBank/DDBJ whole genome shotgun (WGS) entry which is preliminary data.</text>
</comment>
<evidence type="ECO:0000313" key="2">
    <source>
        <dbReference type="Proteomes" id="UP000218164"/>
    </source>
</evidence>
<name>A0A2A2HT31_9EURY</name>
<accession>A0A2A2HT31</accession>